<dbReference type="Gene3D" id="3.30.70.270">
    <property type="match status" value="1"/>
</dbReference>
<name>A0A8D8S2A0_9HEMI</name>
<feature type="domain" description="Reverse transcriptase" evidence="1">
    <location>
        <begin position="1"/>
        <end position="94"/>
    </location>
</feature>
<reference evidence="2" key="1">
    <citation type="submission" date="2021-05" db="EMBL/GenBank/DDBJ databases">
        <authorList>
            <person name="Alioto T."/>
            <person name="Alioto T."/>
            <person name="Gomez Garrido J."/>
        </authorList>
    </citation>
    <scope>NUCLEOTIDE SEQUENCE</scope>
</reference>
<dbReference type="AlphaFoldDB" id="A0A8D8S2A0"/>
<accession>A0A8D8S2A0</accession>
<sequence length="124" mass="14439">MREIEKRVQEKIGEERMKIMLFADDIFVWGKNKEELQEQINEWVNIAAEYGLNFSAEKSEVVILKCESQVEGDVVMNGTPLKQVDHFKYLGSIISEDGTFDKEINRRIQQGSAFYNTEMQKDTL</sequence>
<dbReference type="SUPFAM" id="SSF56672">
    <property type="entry name" value="DNA/RNA polymerases"/>
    <property type="match status" value="1"/>
</dbReference>
<dbReference type="InterPro" id="IPR043502">
    <property type="entry name" value="DNA/RNA_pol_sf"/>
</dbReference>
<dbReference type="EMBL" id="HBUF01200306">
    <property type="protein sequence ID" value="CAG6661656.1"/>
    <property type="molecule type" value="Transcribed_RNA"/>
</dbReference>
<protein>
    <recommendedName>
        <fullName evidence="1">Reverse transcriptase domain-containing protein</fullName>
    </recommendedName>
</protein>
<dbReference type="InterPro" id="IPR043128">
    <property type="entry name" value="Rev_trsase/Diguanyl_cyclase"/>
</dbReference>
<proteinExistence type="predicted"/>
<dbReference type="PANTHER" id="PTHR47027:SF20">
    <property type="entry name" value="REVERSE TRANSCRIPTASE-LIKE PROTEIN WITH RNA-DIRECTED DNA POLYMERASE DOMAIN"/>
    <property type="match status" value="1"/>
</dbReference>
<dbReference type="InterPro" id="IPR000477">
    <property type="entry name" value="RT_dom"/>
</dbReference>
<organism evidence="2">
    <name type="scientific">Cacopsylla melanoneura</name>
    <dbReference type="NCBI Taxonomy" id="428564"/>
    <lineage>
        <taxon>Eukaryota</taxon>
        <taxon>Metazoa</taxon>
        <taxon>Ecdysozoa</taxon>
        <taxon>Arthropoda</taxon>
        <taxon>Hexapoda</taxon>
        <taxon>Insecta</taxon>
        <taxon>Pterygota</taxon>
        <taxon>Neoptera</taxon>
        <taxon>Paraneoptera</taxon>
        <taxon>Hemiptera</taxon>
        <taxon>Sternorrhyncha</taxon>
        <taxon>Psylloidea</taxon>
        <taxon>Psyllidae</taxon>
        <taxon>Psyllinae</taxon>
        <taxon>Cacopsylla</taxon>
    </lineage>
</organism>
<dbReference type="PROSITE" id="PS50878">
    <property type="entry name" value="RT_POL"/>
    <property type="match status" value="1"/>
</dbReference>
<dbReference type="GO" id="GO:0071897">
    <property type="term" value="P:DNA biosynthetic process"/>
    <property type="evidence" value="ECO:0007669"/>
    <property type="project" value="UniProtKB-ARBA"/>
</dbReference>
<evidence type="ECO:0000313" key="2">
    <source>
        <dbReference type="EMBL" id="CAG6661656.1"/>
    </source>
</evidence>
<evidence type="ECO:0000259" key="1">
    <source>
        <dbReference type="PROSITE" id="PS50878"/>
    </source>
</evidence>
<dbReference type="Pfam" id="PF00078">
    <property type="entry name" value="RVT_1"/>
    <property type="match status" value="1"/>
</dbReference>
<dbReference type="PANTHER" id="PTHR47027">
    <property type="entry name" value="REVERSE TRANSCRIPTASE DOMAIN-CONTAINING PROTEIN"/>
    <property type="match status" value="1"/>
</dbReference>